<organism evidence="1 2">
    <name type="scientific">Pyronema omphalodes (strain CBS 100304)</name>
    <name type="common">Pyronema confluens</name>
    <dbReference type="NCBI Taxonomy" id="1076935"/>
    <lineage>
        <taxon>Eukaryota</taxon>
        <taxon>Fungi</taxon>
        <taxon>Dikarya</taxon>
        <taxon>Ascomycota</taxon>
        <taxon>Pezizomycotina</taxon>
        <taxon>Pezizomycetes</taxon>
        <taxon>Pezizales</taxon>
        <taxon>Pyronemataceae</taxon>
        <taxon>Pyronema</taxon>
    </lineage>
</organism>
<sequence>MRCSTTASTTRTPA</sequence>
<reference evidence="1 2" key="1">
    <citation type="journal article" date="2013" name="PLoS Genet.">
        <title>The genome and development-dependent transcriptomes of Pyronema confluens: a window into fungal evolution.</title>
        <authorList>
            <person name="Traeger S."/>
            <person name="Altegoer F."/>
            <person name="Freitag M."/>
            <person name="Gabaldon T."/>
            <person name="Kempken F."/>
            <person name="Kumar A."/>
            <person name="Marcet-Houben M."/>
            <person name="Poggeler S."/>
            <person name="Stajich J.E."/>
            <person name="Nowrousian M."/>
        </authorList>
    </citation>
    <scope>NUCLEOTIDE SEQUENCE [LARGE SCALE GENOMIC DNA]</scope>
    <source>
        <strain evidence="2">CBS 100304</strain>
        <tissue evidence="1">Vegetative mycelium</tissue>
    </source>
</reference>
<proteinExistence type="predicted"/>
<keyword evidence="2" id="KW-1185">Reference proteome</keyword>
<protein>
    <submittedName>
        <fullName evidence="1">Uncharacterized protein</fullName>
    </submittedName>
</protein>
<evidence type="ECO:0000313" key="2">
    <source>
        <dbReference type="Proteomes" id="UP000018144"/>
    </source>
</evidence>
<name>U4LQL2_PYROM</name>
<accession>U4LQL2</accession>
<evidence type="ECO:0000313" key="1">
    <source>
        <dbReference type="EMBL" id="CCX34466.1"/>
    </source>
</evidence>
<dbReference type="EMBL" id="HF936539">
    <property type="protein sequence ID" value="CCX34466.1"/>
    <property type="molecule type" value="Genomic_DNA"/>
</dbReference>
<dbReference type="Proteomes" id="UP000018144">
    <property type="component" value="Unassembled WGS sequence"/>
</dbReference>
<gene>
    <name evidence="1" type="ORF">PCON_03730</name>
</gene>